<dbReference type="AlphaFoldDB" id="B9CL81"/>
<evidence type="ECO:0000313" key="2">
    <source>
        <dbReference type="Proteomes" id="UP000004070"/>
    </source>
</evidence>
<comment type="caution">
    <text evidence="1">The sequence shown here is derived from an EMBL/GenBank/DDBJ whole genome shotgun (WGS) entry which is preliminary data.</text>
</comment>
<protein>
    <submittedName>
        <fullName evidence="1">Uncharacterized protein</fullName>
    </submittedName>
</protein>
<gene>
    <name evidence="1" type="ORF">ATORI0001_0795</name>
</gene>
<dbReference type="Proteomes" id="UP000004070">
    <property type="component" value="Unassembled WGS sequence"/>
</dbReference>
<reference evidence="1 2" key="1">
    <citation type="submission" date="2009-01" db="EMBL/GenBank/DDBJ databases">
        <authorList>
            <person name="Madupu R."/>
            <person name="Sebastian Y."/>
            <person name="Durkin A.S."/>
            <person name="Torralba M."/>
            <person name="Methe B."/>
            <person name="Sutton G.G."/>
            <person name="Strausberg R.L."/>
            <person name="Nelson K.E."/>
        </authorList>
    </citation>
    <scope>NUCLEOTIDE SEQUENCE [LARGE SCALE GENOMIC DNA]</scope>
    <source>
        <strain evidence="1 2">ATCC 49626</strain>
    </source>
</reference>
<accession>B9CL81</accession>
<sequence length="96" mass="10935">MLLLDIPVPFEQLVYFTLVRDLLQGNFSNSCVKCDAVAADSICTVFSPRVLRGQTPLPGVSIVYFRVYSHVYSCVCSRVYSRMCSHFCDRRHFTTS</sequence>
<name>B9CL81_LANR4</name>
<evidence type="ECO:0000313" key="1">
    <source>
        <dbReference type="EMBL" id="EEE18016.1"/>
    </source>
</evidence>
<dbReference type="EMBL" id="ACFE01000001">
    <property type="protein sequence ID" value="EEE18016.1"/>
    <property type="molecule type" value="Genomic_DNA"/>
</dbReference>
<organism evidence="1 2">
    <name type="scientific">Lancefieldella rimae (strain ATCC 49626 / DSM 7090 / CCUG 31168 / NBRC 15546 / VPI D140H-11A)</name>
    <name type="common">Atopobium rimae</name>
    <dbReference type="NCBI Taxonomy" id="553184"/>
    <lineage>
        <taxon>Bacteria</taxon>
        <taxon>Bacillati</taxon>
        <taxon>Actinomycetota</taxon>
        <taxon>Coriobacteriia</taxon>
        <taxon>Coriobacteriales</taxon>
        <taxon>Atopobiaceae</taxon>
        <taxon>Lancefieldella</taxon>
    </lineage>
</organism>
<proteinExistence type="predicted"/>